<comment type="caution">
    <text evidence="3">The sequence shown here is derived from an EMBL/GenBank/DDBJ whole genome shotgun (WGS) entry which is preliminary data.</text>
</comment>
<dbReference type="AlphaFoldDB" id="A0A7W0CPI8"/>
<dbReference type="PANTHER" id="PTHR43162">
    <property type="match status" value="1"/>
</dbReference>
<dbReference type="Proteomes" id="UP000530928">
    <property type="component" value="Unassembled WGS sequence"/>
</dbReference>
<dbReference type="EMBL" id="JACDUR010000006">
    <property type="protein sequence ID" value="MBA2894946.1"/>
    <property type="molecule type" value="Genomic_DNA"/>
</dbReference>
<dbReference type="RefSeq" id="WP_181613653.1">
    <property type="nucleotide sequence ID" value="NZ_BAABAM010000004.1"/>
</dbReference>
<reference evidence="3 4" key="1">
    <citation type="submission" date="2020-07" db="EMBL/GenBank/DDBJ databases">
        <title>Genomic Encyclopedia of Type Strains, Phase IV (KMG-IV): sequencing the most valuable type-strain genomes for metagenomic binning, comparative biology and taxonomic classification.</title>
        <authorList>
            <person name="Goeker M."/>
        </authorList>
    </citation>
    <scope>NUCLEOTIDE SEQUENCE [LARGE SCALE GENOMIC DNA]</scope>
    <source>
        <strain evidence="3 4">DSM 45533</strain>
    </source>
</reference>
<keyword evidence="4" id="KW-1185">Reference proteome</keyword>
<sequence length="284" mass="30873">MRVLLTGATGTMGRVVTPHLVSSGFEVRALSREPRTDPAVDWRRADLATGRGVRQAFDGVEAVVHMATLAHRGRRTATVDVYGTRGLLECARSAGVGHVVFPSIVGVDQAPVGYFAHKLRAERLVADSGLGWTILRATPFHQWLDGLLARAPFLPADRTIPWQPVDARDVAAFLVDLLTGGPRKTIENYAGPEVLATDELAGQWRRARGRRLPLPPVRWPGRTAAAQRAGLLNGPARGRITWTRYLSPLGASTEEPDIAAEYGGPSIEMPDRRGDEGYEPPTRV</sequence>
<evidence type="ECO:0000256" key="1">
    <source>
        <dbReference type="SAM" id="MobiDB-lite"/>
    </source>
</evidence>
<proteinExistence type="predicted"/>
<gene>
    <name evidence="3" type="ORF">HNR30_006318</name>
</gene>
<dbReference type="InterPro" id="IPR036291">
    <property type="entry name" value="NAD(P)-bd_dom_sf"/>
</dbReference>
<dbReference type="SUPFAM" id="SSF51735">
    <property type="entry name" value="NAD(P)-binding Rossmann-fold domains"/>
    <property type="match status" value="1"/>
</dbReference>
<evidence type="ECO:0000313" key="4">
    <source>
        <dbReference type="Proteomes" id="UP000530928"/>
    </source>
</evidence>
<protein>
    <submittedName>
        <fullName evidence="3">Uncharacterized protein YbjT (DUF2867 family)</fullName>
    </submittedName>
</protein>
<dbReference type="Gene3D" id="3.40.50.720">
    <property type="entry name" value="NAD(P)-binding Rossmann-like Domain"/>
    <property type="match status" value="1"/>
</dbReference>
<organism evidence="3 4">
    <name type="scientific">Nonomuraea soli</name>
    <dbReference type="NCBI Taxonomy" id="1032476"/>
    <lineage>
        <taxon>Bacteria</taxon>
        <taxon>Bacillati</taxon>
        <taxon>Actinomycetota</taxon>
        <taxon>Actinomycetes</taxon>
        <taxon>Streptosporangiales</taxon>
        <taxon>Streptosporangiaceae</taxon>
        <taxon>Nonomuraea</taxon>
    </lineage>
</organism>
<dbReference type="PANTHER" id="PTHR43162:SF1">
    <property type="entry name" value="PRESTALK A DIFFERENTIATION PROTEIN A"/>
    <property type="match status" value="1"/>
</dbReference>
<feature type="domain" description="NAD(P)-binding" evidence="2">
    <location>
        <begin position="7"/>
        <end position="179"/>
    </location>
</feature>
<feature type="region of interest" description="Disordered" evidence="1">
    <location>
        <begin position="253"/>
        <end position="284"/>
    </location>
</feature>
<evidence type="ECO:0000259" key="2">
    <source>
        <dbReference type="Pfam" id="PF13460"/>
    </source>
</evidence>
<dbReference type="InterPro" id="IPR016040">
    <property type="entry name" value="NAD(P)-bd_dom"/>
</dbReference>
<accession>A0A7W0CPI8</accession>
<dbReference type="InterPro" id="IPR051604">
    <property type="entry name" value="Ergot_Alk_Oxidoreductase"/>
</dbReference>
<dbReference type="Pfam" id="PF13460">
    <property type="entry name" value="NAD_binding_10"/>
    <property type="match status" value="1"/>
</dbReference>
<evidence type="ECO:0000313" key="3">
    <source>
        <dbReference type="EMBL" id="MBA2894946.1"/>
    </source>
</evidence>
<name>A0A7W0CPI8_9ACTN</name>